<organism evidence="1 2">
    <name type="scientific">Thermoactinomyces mirandus</name>
    <dbReference type="NCBI Taxonomy" id="2756294"/>
    <lineage>
        <taxon>Bacteria</taxon>
        <taxon>Bacillati</taxon>
        <taxon>Bacillota</taxon>
        <taxon>Bacilli</taxon>
        <taxon>Bacillales</taxon>
        <taxon>Thermoactinomycetaceae</taxon>
        <taxon>Thermoactinomyces</taxon>
    </lineage>
</organism>
<reference evidence="1 2" key="1">
    <citation type="submission" date="2020-07" db="EMBL/GenBank/DDBJ databases">
        <title>Thermoactinomyces phylogeny.</title>
        <authorList>
            <person name="Dunlap C."/>
        </authorList>
    </citation>
    <scope>NUCLEOTIDE SEQUENCE [LARGE SCALE GENOMIC DNA]</scope>
    <source>
        <strain evidence="1 2">AMNI-1</strain>
    </source>
</reference>
<proteinExistence type="predicted"/>
<accession>A0A7W1XQF6</accession>
<protein>
    <submittedName>
        <fullName evidence="1">Uncharacterized protein</fullName>
    </submittedName>
</protein>
<dbReference type="Proteomes" id="UP000538292">
    <property type="component" value="Unassembled WGS sequence"/>
</dbReference>
<keyword evidence="2" id="KW-1185">Reference proteome</keyword>
<name>A0A7W1XQF6_9BACL</name>
<dbReference type="EMBL" id="JACEOL010000009">
    <property type="protein sequence ID" value="MBA4601349.1"/>
    <property type="molecule type" value="Genomic_DNA"/>
</dbReference>
<evidence type="ECO:0000313" key="2">
    <source>
        <dbReference type="Proteomes" id="UP000538292"/>
    </source>
</evidence>
<gene>
    <name evidence="1" type="ORF">H2C83_03230</name>
</gene>
<dbReference type="AlphaFoldDB" id="A0A7W1XQF6"/>
<evidence type="ECO:0000313" key="1">
    <source>
        <dbReference type="EMBL" id="MBA4601349.1"/>
    </source>
</evidence>
<dbReference type="RefSeq" id="WP_181737721.1">
    <property type="nucleotide sequence ID" value="NZ_JACEOL010000009.1"/>
</dbReference>
<sequence>MFKSIPAPYTPYKEIRKLKPGEILIYQADKKILTKKHYHQNISFSPLPFRKFFFETVKTTMKSDVKVACIARLVED</sequence>
<comment type="caution">
    <text evidence="1">The sequence shown here is derived from an EMBL/GenBank/DDBJ whole genome shotgun (WGS) entry which is preliminary data.</text>
</comment>